<evidence type="ECO:0000313" key="1">
    <source>
        <dbReference type="EMBL" id="MBB4761562.1"/>
    </source>
</evidence>
<dbReference type="EMBL" id="JACHNH010000001">
    <property type="protein sequence ID" value="MBB4761562.1"/>
    <property type="molecule type" value="Genomic_DNA"/>
</dbReference>
<dbReference type="RefSeq" id="WP_184992040.1">
    <property type="nucleotide sequence ID" value="NZ_BOMK01000001.1"/>
</dbReference>
<name>A0A7W7HVI4_9ACTN</name>
<organism evidence="1 2">
    <name type="scientific">Actinoplanes digitatis</name>
    <dbReference type="NCBI Taxonomy" id="1868"/>
    <lineage>
        <taxon>Bacteria</taxon>
        <taxon>Bacillati</taxon>
        <taxon>Actinomycetota</taxon>
        <taxon>Actinomycetes</taxon>
        <taxon>Micromonosporales</taxon>
        <taxon>Micromonosporaceae</taxon>
        <taxon>Actinoplanes</taxon>
    </lineage>
</organism>
<sequence>MTELDHRTAGAVEPALARTAWRTAEPIHGMIYFVPEAHQRYAALGLRDRMGYFASRAAAFGPVGAETVIATFFNFNPALVRAAIPAAWRIAAPDDILRTRLEAADAALRRACGPDLLASAEMTEAAGLARRAAESASEHPEGRPLFAATSALPWPDEPHLVLWHALTLLREFRGDGHVAALLLTGRSGIEALVMHAATGRVPAEVLRRTRGWSTAEWDTAVDLLRSDGLLEAGDEPALTETGRAQRQWVEDRTDLVAAPAYAVLGDAGCTRLVELAGRISHAVAEAGLLNVSKVI</sequence>
<evidence type="ECO:0008006" key="3">
    <source>
        <dbReference type="Google" id="ProtNLM"/>
    </source>
</evidence>
<evidence type="ECO:0000313" key="2">
    <source>
        <dbReference type="Proteomes" id="UP000578112"/>
    </source>
</evidence>
<comment type="caution">
    <text evidence="1">The sequence shown here is derived from an EMBL/GenBank/DDBJ whole genome shotgun (WGS) entry which is preliminary data.</text>
</comment>
<dbReference type="InterPro" id="IPR054058">
    <property type="entry name" value="HTH_67"/>
</dbReference>
<proteinExistence type="predicted"/>
<gene>
    <name evidence="1" type="ORF">BJ971_002118</name>
</gene>
<keyword evidence="2" id="KW-1185">Reference proteome</keyword>
<protein>
    <recommendedName>
        <fullName evidence="3">SalK</fullName>
    </recommendedName>
</protein>
<dbReference type="NCBIfam" id="NF047719">
    <property type="entry name" value="SCO6745_fam_HTH"/>
    <property type="match status" value="1"/>
</dbReference>
<dbReference type="Proteomes" id="UP000578112">
    <property type="component" value="Unassembled WGS sequence"/>
</dbReference>
<dbReference type="Pfam" id="PF21863">
    <property type="entry name" value="HTH_67"/>
    <property type="match status" value="1"/>
</dbReference>
<accession>A0A7W7HVI4</accession>
<reference evidence="1 2" key="1">
    <citation type="submission" date="2020-08" db="EMBL/GenBank/DDBJ databases">
        <title>Sequencing the genomes of 1000 actinobacteria strains.</title>
        <authorList>
            <person name="Klenk H.-P."/>
        </authorList>
    </citation>
    <scope>NUCLEOTIDE SEQUENCE [LARGE SCALE GENOMIC DNA]</scope>
    <source>
        <strain evidence="1 2">DSM 43149</strain>
    </source>
</reference>
<dbReference type="AlphaFoldDB" id="A0A7W7HVI4"/>